<keyword evidence="1" id="KW-0812">Transmembrane</keyword>
<evidence type="ECO:0000256" key="1">
    <source>
        <dbReference type="SAM" id="Phobius"/>
    </source>
</evidence>
<dbReference type="AlphaFoldDB" id="A0A164PL77"/>
<feature type="transmembrane region" description="Helical" evidence="1">
    <location>
        <begin position="133"/>
        <end position="156"/>
    </location>
</feature>
<sequence>MFLGVHTPVFRAWMYVALTFLSFMLFALSAARITYTTHLAPSDPLNNGHPFTDPIVILLLITSLFLLLLSPLWVWVLWKRVGGWYARVWTEGCVFGVVWFLLLVGMAISTSIWPNLTFCATQVPCAVLQSMIAFAWLAWILLSVIIGSIMMGIISARAFGRGGWRDYVWESGTRMGREPVFQKMGVGDQAMSVGSVNGHGGSAGSVGSGGGGGAESVGGEGVSASVRAGKPVMV</sequence>
<keyword evidence="1" id="KW-1133">Transmembrane helix</keyword>
<evidence type="ECO:0008006" key="4">
    <source>
        <dbReference type="Google" id="ProtNLM"/>
    </source>
</evidence>
<keyword evidence="3" id="KW-1185">Reference proteome</keyword>
<evidence type="ECO:0000313" key="2">
    <source>
        <dbReference type="EMBL" id="KZS88840.1"/>
    </source>
</evidence>
<gene>
    <name evidence="2" type="ORF">SISNIDRAFT_530597</name>
</gene>
<dbReference type="OrthoDB" id="2501127at2759"/>
<feature type="transmembrane region" description="Helical" evidence="1">
    <location>
        <begin position="55"/>
        <end position="76"/>
    </location>
</feature>
<organism evidence="2 3">
    <name type="scientific">Sistotremastrum niveocremeum HHB9708</name>
    <dbReference type="NCBI Taxonomy" id="1314777"/>
    <lineage>
        <taxon>Eukaryota</taxon>
        <taxon>Fungi</taxon>
        <taxon>Dikarya</taxon>
        <taxon>Basidiomycota</taxon>
        <taxon>Agaricomycotina</taxon>
        <taxon>Agaricomycetes</taxon>
        <taxon>Sistotremastrales</taxon>
        <taxon>Sistotremastraceae</taxon>
        <taxon>Sertulicium</taxon>
        <taxon>Sertulicium niveocremeum</taxon>
    </lineage>
</organism>
<dbReference type="Proteomes" id="UP000076722">
    <property type="component" value="Unassembled WGS sequence"/>
</dbReference>
<protein>
    <recommendedName>
        <fullName evidence="4">MARVEL domain-containing protein</fullName>
    </recommendedName>
</protein>
<accession>A0A164PL77</accession>
<feature type="transmembrane region" description="Helical" evidence="1">
    <location>
        <begin position="12"/>
        <end position="35"/>
    </location>
</feature>
<keyword evidence="1" id="KW-0472">Membrane</keyword>
<name>A0A164PL77_9AGAM</name>
<dbReference type="STRING" id="1314777.A0A164PL77"/>
<dbReference type="EMBL" id="KV419433">
    <property type="protein sequence ID" value="KZS88840.1"/>
    <property type="molecule type" value="Genomic_DNA"/>
</dbReference>
<feature type="transmembrane region" description="Helical" evidence="1">
    <location>
        <begin position="88"/>
        <end position="113"/>
    </location>
</feature>
<reference evidence="2 3" key="1">
    <citation type="journal article" date="2016" name="Mol. Biol. Evol.">
        <title>Comparative Genomics of Early-Diverging Mushroom-Forming Fungi Provides Insights into the Origins of Lignocellulose Decay Capabilities.</title>
        <authorList>
            <person name="Nagy L.G."/>
            <person name="Riley R."/>
            <person name="Tritt A."/>
            <person name="Adam C."/>
            <person name="Daum C."/>
            <person name="Floudas D."/>
            <person name="Sun H."/>
            <person name="Yadav J.S."/>
            <person name="Pangilinan J."/>
            <person name="Larsson K.H."/>
            <person name="Matsuura K."/>
            <person name="Barry K."/>
            <person name="Labutti K."/>
            <person name="Kuo R."/>
            <person name="Ohm R.A."/>
            <person name="Bhattacharya S.S."/>
            <person name="Shirouzu T."/>
            <person name="Yoshinaga Y."/>
            <person name="Martin F.M."/>
            <person name="Grigoriev I.V."/>
            <person name="Hibbett D.S."/>
        </authorList>
    </citation>
    <scope>NUCLEOTIDE SEQUENCE [LARGE SCALE GENOMIC DNA]</scope>
    <source>
        <strain evidence="2 3">HHB9708</strain>
    </source>
</reference>
<proteinExistence type="predicted"/>
<evidence type="ECO:0000313" key="3">
    <source>
        <dbReference type="Proteomes" id="UP000076722"/>
    </source>
</evidence>